<sequence>MRGNVMVDNLILVVLYNKKIEDSATLMSLLACNTVISSKVIVWNNGPNTISLNDFHEKFEDHGYQFEYVEALNNSSLAMIYNNVLNIPATRYIILDHDSTLNDEYLSDIVHISSNEVGMPKIYSGDALVNPCVNMLPIFNLSKVLPGQLVTTIGSGLVIGNGIASSIRNKFGDVFDERFMLYGVDTTFCYRLHNLHKKNVVKIINGFEHSLSRLESNIESKETLMFRKKERSCDLGLRIRFYKNGRFKELTSLILSFCKRFILRREQQYSLYIVFYCLFTGAHIRNN</sequence>
<dbReference type="SUPFAM" id="SSF53448">
    <property type="entry name" value="Nucleotide-diphospho-sugar transferases"/>
    <property type="match status" value="1"/>
</dbReference>
<dbReference type="AlphaFoldDB" id="A0A0P0YQL6"/>
<dbReference type="GO" id="GO:0016740">
    <property type="term" value="F:transferase activity"/>
    <property type="evidence" value="ECO:0007669"/>
    <property type="project" value="UniProtKB-KW"/>
</dbReference>
<keyword evidence="1" id="KW-0808">Transferase</keyword>
<gene>
    <name evidence="1" type="primary">wctW</name>
</gene>
<proteinExistence type="predicted"/>
<name>A0A0P0YQL6_9ENTR</name>
<protein>
    <submittedName>
        <fullName evidence="1">Glycosyl transferase</fullName>
    </submittedName>
</protein>
<dbReference type="EMBL" id="AB924559">
    <property type="protein sequence ID" value="BAT23397.1"/>
    <property type="molecule type" value="Genomic_DNA"/>
</dbReference>
<reference evidence="1" key="1">
    <citation type="submission" date="2014-04" db="EMBL/GenBank/DDBJ databases">
        <authorList>
            <person name="Harrison E."/>
        </authorList>
    </citation>
    <scope>NUCLEOTIDE SEQUENCE</scope>
    <source>
        <strain evidence="1">1754/49</strain>
    </source>
</reference>
<dbReference type="InterPro" id="IPR029044">
    <property type="entry name" value="Nucleotide-diphossugar_trans"/>
</dbReference>
<reference evidence="1" key="2">
    <citation type="journal article" date="2015" name="Sci. Rep.">
        <title>Genetic analysis of capsular polysaccharide synthesis gene clusters in 79 capsular types of Klebsiella spp.</title>
        <authorList>
            <person name="Pan Y.J."/>
            <person name="Lin T.L."/>
            <person name="Chen C.T."/>
            <person name="Chen Y.Y."/>
            <person name="Hsieh P.F."/>
            <person name="Hsu C.R."/>
            <person name="Wu M.C."/>
            <person name="Wang J.T."/>
        </authorList>
    </citation>
    <scope>NUCLEOTIDE SEQUENCE</scope>
    <source>
        <strain evidence="1">1754/49</strain>
    </source>
</reference>
<evidence type="ECO:0000313" key="1">
    <source>
        <dbReference type="EMBL" id="BAT23397.1"/>
    </source>
</evidence>
<organism evidence="1">
    <name type="scientific">Klebsiella sp. 1754/49</name>
    <dbReference type="NCBI Taxonomy" id="1497799"/>
    <lineage>
        <taxon>Bacteria</taxon>
        <taxon>Pseudomonadati</taxon>
        <taxon>Pseudomonadota</taxon>
        <taxon>Gammaproteobacteria</taxon>
        <taxon>Enterobacterales</taxon>
        <taxon>Enterobacteriaceae</taxon>
        <taxon>Klebsiella/Raoultella group</taxon>
        <taxon>Klebsiella</taxon>
    </lineage>
</organism>
<accession>A0A0P0YQL6</accession>